<dbReference type="EMBL" id="CAEZUM010000080">
    <property type="protein sequence ID" value="CAB4605918.1"/>
    <property type="molecule type" value="Genomic_DNA"/>
</dbReference>
<evidence type="ECO:0000313" key="2">
    <source>
        <dbReference type="EMBL" id="CAB4605918.1"/>
    </source>
</evidence>
<dbReference type="PANTHER" id="PTHR33387:SF3">
    <property type="entry name" value="DUF985 DOMAIN-CONTAINING PROTEIN"/>
    <property type="match status" value="1"/>
</dbReference>
<dbReference type="InterPro" id="IPR014710">
    <property type="entry name" value="RmlC-like_jellyroll"/>
</dbReference>
<evidence type="ECO:0000313" key="4">
    <source>
        <dbReference type="EMBL" id="CAB4739785.1"/>
    </source>
</evidence>
<evidence type="ECO:0000313" key="3">
    <source>
        <dbReference type="EMBL" id="CAB4669965.1"/>
    </source>
</evidence>
<gene>
    <name evidence="2" type="ORF">UFOPK1824_01051</name>
    <name evidence="3" type="ORF">UFOPK2340_00363</name>
    <name evidence="4" type="ORF">UFOPK2772_00926</name>
    <name evidence="5" type="ORF">UFOPK2850_00398</name>
    <name evidence="6" type="ORF">UFOPK3027_00877</name>
    <name evidence="7" type="ORF">UFOPK3256_00354</name>
    <name evidence="8" type="ORF">UFOPK3827_00705</name>
    <name evidence="9" type="ORF">UFOPK3982_01120</name>
    <name evidence="10" type="ORF">UFOPK4120_00538</name>
    <name evidence="11" type="ORF">UFOPK4404_00900</name>
</gene>
<name>A0A6J7NE27_9ZZZZ</name>
<evidence type="ECO:0000313" key="5">
    <source>
        <dbReference type="EMBL" id="CAB4750999.1"/>
    </source>
</evidence>
<dbReference type="EMBL" id="CAEZYT010000057">
    <property type="protein sequence ID" value="CAB4739785.1"/>
    <property type="molecule type" value="Genomic_DNA"/>
</dbReference>
<evidence type="ECO:0000313" key="7">
    <source>
        <dbReference type="EMBL" id="CAB4840385.1"/>
    </source>
</evidence>
<dbReference type="Pfam" id="PF06172">
    <property type="entry name" value="Cupin_5"/>
    <property type="match status" value="1"/>
</dbReference>
<dbReference type="EMBL" id="CAFBNM010000006">
    <property type="protein sequence ID" value="CAB4953374.1"/>
    <property type="molecule type" value="Genomic_DNA"/>
</dbReference>
<dbReference type="EMBL" id="CAFBOO010000010">
    <property type="protein sequence ID" value="CAB4990555.1"/>
    <property type="molecule type" value="Genomic_DNA"/>
</dbReference>
<feature type="domain" description="DUF985" evidence="1">
    <location>
        <begin position="5"/>
        <end position="136"/>
    </location>
</feature>
<dbReference type="InterPro" id="IPR009327">
    <property type="entry name" value="Cupin_DUF985"/>
</dbReference>
<reference evidence="9" key="1">
    <citation type="submission" date="2020-05" db="EMBL/GenBank/DDBJ databases">
        <authorList>
            <person name="Chiriac C."/>
            <person name="Salcher M."/>
            <person name="Ghai R."/>
            <person name="Kavagutti S V."/>
        </authorList>
    </citation>
    <scope>NUCLEOTIDE SEQUENCE</scope>
</reference>
<protein>
    <submittedName>
        <fullName evidence="9">Unannotated protein</fullName>
    </submittedName>
</protein>
<dbReference type="PANTHER" id="PTHR33387">
    <property type="entry name" value="RMLC-LIKE JELLY ROLL FOLD PROTEIN"/>
    <property type="match status" value="1"/>
</dbReference>
<dbReference type="EMBL" id="CAFBQY010000009">
    <property type="protein sequence ID" value="CAB5073666.1"/>
    <property type="molecule type" value="Genomic_DNA"/>
</dbReference>
<dbReference type="AlphaFoldDB" id="A0A6J7NE27"/>
<evidence type="ECO:0000313" key="11">
    <source>
        <dbReference type="EMBL" id="CAB5073666.1"/>
    </source>
</evidence>
<dbReference type="EMBL" id="CAFAAN010000007">
    <property type="protein sequence ID" value="CAB4804633.1"/>
    <property type="molecule type" value="Genomic_DNA"/>
</dbReference>
<dbReference type="EMBL" id="CAEZZH010000004">
    <property type="protein sequence ID" value="CAB4750999.1"/>
    <property type="molecule type" value="Genomic_DNA"/>
</dbReference>
<evidence type="ECO:0000259" key="1">
    <source>
        <dbReference type="Pfam" id="PF06172"/>
    </source>
</evidence>
<evidence type="ECO:0000313" key="9">
    <source>
        <dbReference type="EMBL" id="CAB4990555.1"/>
    </source>
</evidence>
<dbReference type="EMBL" id="CAFAZW010000003">
    <property type="protein sequence ID" value="CAB4840385.1"/>
    <property type="molecule type" value="Genomic_DNA"/>
</dbReference>
<evidence type="ECO:0000313" key="10">
    <source>
        <dbReference type="EMBL" id="CAB5015998.1"/>
    </source>
</evidence>
<accession>A0A6J7NE27</accession>
<sequence length="180" mass="19531">MSRAEELIAYFGMKPLPVEGTYFINTYISEATTASGGPAGTAGLGLYLREPVSASTTHVLEFDEVWHYYEGDPVALYEFHKDGTARTIILGRDIAAGQVMQHTIKAGVIQSGEVAPGGDWSLFACTMSPGFTASCFRGVTKQELRGKYSGYEEIIESMGVPDGHETDLPADYVNERFSKG</sequence>
<evidence type="ECO:0000313" key="8">
    <source>
        <dbReference type="EMBL" id="CAB4953374.1"/>
    </source>
</evidence>
<organism evidence="9">
    <name type="scientific">freshwater metagenome</name>
    <dbReference type="NCBI Taxonomy" id="449393"/>
    <lineage>
        <taxon>unclassified sequences</taxon>
        <taxon>metagenomes</taxon>
        <taxon>ecological metagenomes</taxon>
    </lineage>
</organism>
<evidence type="ECO:0000313" key="6">
    <source>
        <dbReference type="EMBL" id="CAB4804633.1"/>
    </source>
</evidence>
<proteinExistence type="predicted"/>
<dbReference type="InterPro" id="IPR039935">
    <property type="entry name" value="YML079W-like"/>
</dbReference>
<dbReference type="Gene3D" id="2.60.120.10">
    <property type="entry name" value="Jelly Rolls"/>
    <property type="match status" value="1"/>
</dbReference>
<dbReference type="SUPFAM" id="SSF51182">
    <property type="entry name" value="RmlC-like cupins"/>
    <property type="match status" value="1"/>
</dbReference>
<dbReference type="InterPro" id="IPR011051">
    <property type="entry name" value="RmlC_Cupin_sf"/>
</dbReference>
<dbReference type="EMBL" id="CAFBPO010000005">
    <property type="protein sequence ID" value="CAB5015998.1"/>
    <property type="molecule type" value="Genomic_DNA"/>
</dbReference>
<dbReference type="CDD" id="cd06121">
    <property type="entry name" value="cupin_YML079wp"/>
    <property type="match status" value="1"/>
</dbReference>
<dbReference type="EMBL" id="CAEZXC010000014">
    <property type="protein sequence ID" value="CAB4669965.1"/>
    <property type="molecule type" value="Genomic_DNA"/>
</dbReference>